<evidence type="ECO:0000313" key="2">
    <source>
        <dbReference type="Proteomes" id="UP001352263"/>
    </source>
</evidence>
<dbReference type="RefSeq" id="WP_326509211.1">
    <property type="nucleotide sequence ID" value="NZ_JAWIIV010000032.1"/>
</dbReference>
<dbReference type="Proteomes" id="UP001352263">
    <property type="component" value="Unassembled WGS sequence"/>
</dbReference>
<gene>
    <name evidence="1" type="ORF">RY831_25565</name>
</gene>
<comment type="caution">
    <text evidence="1">The sequence shown here is derived from an EMBL/GenBank/DDBJ whole genome shotgun (WGS) entry which is preliminary data.</text>
</comment>
<organism evidence="1 2">
    <name type="scientific">Noviherbaspirillum album</name>
    <dbReference type="NCBI Taxonomy" id="3080276"/>
    <lineage>
        <taxon>Bacteria</taxon>
        <taxon>Pseudomonadati</taxon>
        <taxon>Pseudomonadota</taxon>
        <taxon>Betaproteobacteria</taxon>
        <taxon>Burkholderiales</taxon>
        <taxon>Oxalobacteraceae</taxon>
        <taxon>Noviherbaspirillum</taxon>
    </lineage>
</organism>
<evidence type="ECO:0000313" key="1">
    <source>
        <dbReference type="EMBL" id="MEC4722539.1"/>
    </source>
</evidence>
<proteinExistence type="predicted"/>
<reference evidence="1 2" key="1">
    <citation type="submission" date="2023-10" db="EMBL/GenBank/DDBJ databases">
        <title>Noviherbaspirillum sp. CPCC 100848 genome assembly.</title>
        <authorList>
            <person name="Li X.Y."/>
            <person name="Fang X.M."/>
        </authorList>
    </citation>
    <scope>NUCLEOTIDE SEQUENCE [LARGE SCALE GENOMIC DNA]</scope>
    <source>
        <strain evidence="1 2">CPCC 100848</strain>
    </source>
</reference>
<sequence>MATLTINDLPMNRALDRKAMTAIHGGGAPWVFGWMRPHSESGGGFGGVVNLYQVNNYHADQMINQIQVVDINNTAANSSINVAVSGNSNNSKAIARV</sequence>
<name>A0ABU6JFU0_9BURK</name>
<protein>
    <submittedName>
        <fullName evidence="1">Uncharacterized protein</fullName>
    </submittedName>
</protein>
<accession>A0ABU6JFU0</accession>
<dbReference type="EMBL" id="JAWIIV010000032">
    <property type="protein sequence ID" value="MEC4722539.1"/>
    <property type="molecule type" value="Genomic_DNA"/>
</dbReference>
<keyword evidence="2" id="KW-1185">Reference proteome</keyword>